<protein>
    <submittedName>
        <fullName evidence="6">Extracellular solute-binding protein</fullName>
    </submittedName>
</protein>
<dbReference type="InterPro" id="IPR050490">
    <property type="entry name" value="Bact_solute-bd_prot1"/>
</dbReference>
<organism evidence="6 7">
    <name type="scientific">Microbacterium psychrotolerans</name>
    <dbReference type="NCBI Taxonomy" id="3068321"/>
    <lineage>
        <taxon>Bacteria</taxon>
        <taxon>Bacillati</taxon>
        <taxon>Actinomycetota</taxon>
        <taxon>Actinomycetes</taxon>
        <taxon>Micrococcales</taxon>
        <taxon>Microbacteriaceae</taxon>
        <taxon>Microbacterium</taxon>
    </lineage>
</organism>
<keyword evidence="4" id="KW-0564">Palmitate</keyword>
<reference evidence="6 7" key="1">
    <citation type="submission" date="2023-08" db="EMBL/GenBank/DDBJ databases">
        <title>Microbacterium psychrotolerans sp. nov., a psychrotolerant bacterium isolated from soil in Heilongjiang Province, China.</title>
        <authorList>
            <person name="An P."/>
            <person name="Zhao D."/>
            <person name="Xiang H."/>
        </authorList>
    </citation>
    <scope>NUCLEOTIDE SEQUENCE [LARGE SCALE GENOMIC DNA]</scope>
    <source>
        <strain evidence="6 7">QXD-8</strain>
    </source>
</reference>
<dbReference type="Gene3D" id="3.40.190.10">
    <property type="entry name" value="Periplasmic binding protein-like II"/>
    <property type="match status" value="2"/>
</dbReference>
<name>A0ABU0Z479_9MICO</name>
<keyword evidence="3" id="KW-0472">Membrane</keyword>
<comment type="caution">
    <text evidence="6">The sequence shown here is derived from an EMBL/GenBank/DDBJ whole genome shotgun (WGS) entry which is preliminary data.</text>
</comment>
<dbReference type="Proteomes" id="UP001235133">
    <property type="component" value="Unassembled WGS sequence"/>
</dbReference>
<evidence type="ECO:0000256" key="4">
    <source>
        <dbReference type="ARBA" id="ARBA00023139"/>
    </source>
</evidence>
<evidence type="ECO:0000256" key="1">
    <source>
        <dbReference type="ARBA" id="ARBA00022475"/>
    </source>
</evidence>
<dbReference type="PROSITE" id="PS51257">
    <property type="entry name" value="PROKAR_LIPOPROTEIN"/>
    <property type="match status" value="1"/>
</dbReference>
<keyword evidence="1" id="KW-1003">Cell membrane</keyword>
<accession>A0ABU0Z479</accession>
<proteinExistence type="predicted"/>
<evidence type="ECO:0000313" key="6">
    <source>
        <dbReference type="EMBL" id="MDQ7879394.1"/>
    </source>
</evidence>
<evidence type="ECO:0000256" key="2">
    <source>
        <dbReference type="ARBA" id="ARBA00022729"/>
    </source>
</evidence>
<evidence type="ECO:0000256" key="3">
    <source>
        <dbReference type="ARBA" id="ARBA00023136"/>
    </source>
</evidence>
<gene>
    <name evidence="6" type="ORF">Q9R08_15490</name>
</gene>
<sequence>MTQHRSSAARRAAIIAVPVVGALLLAGCSGSGGDSGDSGDSGDGAAEFSFTFATSNNLESPYETLAKAYMDANPDVTITTNPTPNDKYGETIRTQFQAGNAADVVQTTPGSGDARGIIPLAEAGFLEPLGDTAAELVPAGSESIFEIDGDVYGQPMDFTIAGFVASMGTAAMNGLDEWPATESDLFDACSALAAEGKSLLALAGAAGPNAGLTAQGIAATRVYAEDPDWNEQRAAGDTTFAESEGWADTLQTIIDLNEGGCFQPGAEGGGFDAITNGLSQGTSVGSFIPSGSAVEIASAAPPEADFKVQPFPAADGGDPYIIASSNYTISINAASKNKDAASEFVDWLATPEAQEIYYEASGLLPISSYQDLDLSDTIYSPVVDLLAEGSYAPLPNNIWPNPAVYEALQVGVQGLLTGQSTVEQVLQNMDAAWGE</sequence>
<dbReference type="SUPFAM" id="SSF53850">
    <property type="entry name" value="Periplasmic binding protein-like II"/>
    <property type="match status" value="1"/>
</dbReference>
<dbReference type="RefSeq" id="WP_308869019.1">
    <property type="nucleotide sequence ID" value="NZ_JAVFWO010000004.1"/>
</dbReference>
<dbReference type="InterPro" id="IPR006059">
    <property type="entry name" value="SBP"/>
</dbReference>
<dbReference type="PANTHER" id="PTHR43649">
    <property type="entry name" value="ARABINOSE-BINDING PROTEIN-RELATED"/>
    <property type="match status" value="1"/>
</dbReference>
<keyword evidence="7" id="KW-1185">Reference proteome</keyword>
<dbReference type="PANTHER" id="PTHR43649:SF33">
    <property type="entry name" value="POLYGALACTURONAN_RHAMNOGALACTURONAN-BINDING PROTEIN YTCQ"/>
    <property type="match status" value="1"/>
</dbReference>
<evidence type="ECO:0000256" key="5">
    <source>
        <dbReference type="ARBA" id="ARBA00023288"/>
    </source>
</evidence>
<dbReference type="Pfam" id="PF01547">
    <property type="entry name" value="SBP_bac_1"/>
    <property type="match status" value="1"/>
</dbReference>
<keyword evidence="2" id="KW-0732">Signal</keyword>
<keyword evidence="5" id="KW-0449">Lipoprotein</keyword>
<evidence type="ECO:0000313" key="7">
    <source>
        <dbReference type="Proteomes" id="UP001235133"/>
    </source>
</evidence>
<dbReference type="EMBL" id="JAVFWO010000004">
    <property type="protein sequence ID" value="MDQ7879394.1"/>
    <property type="molecule type" value="Genomic_DNA"/>
</dbReference>